<feature type="domain" description="YrhK" evidence="2">
    <location>
        <begin position="20"/>
        <end position="75"/>
    </location>
</feature>
<keyword evidence="1" id="KW-0472">Membrane</keyword>
<dbReference type="Pfam" id="PF14145">
    <property type="entry name" value="YrhK"/>
    <property type="match status" value="1"/>
</dbReference>
<evidence type="ECO:0000259" key="2">
    <source>
        <dbReference type="Pfam" id="PF14145"/>
    </source>
</evidence>
<feature type="transmembrane region" description="Helical" evidence="1">
    <location>
        <begin position="21"/>
        <end position="45"/>
    </location>
</feature>
<reference evidence="3 4" key="1">
    <citation type="submission" date="2015-12" db="EMBL/GenBank/DDBJ databases">
        <title>Genome sequence of the marine Rhodobacteraceae strain O3.65, Candidatus Tritonibacter horizontis.</title>
        <authorList>
            <person name="Poehlein A."/>
            <person name="Giebel H.A."/>
            <person name="Voget S."/>
            <person name="Brinkhoff T."/>
        </authorList>
    </citation>
    <scope>NUCLEOTIDE SEQUENCE [LARGE SCALE GENOMIC DNA]</scope>
    <source>
        <strain evidence="3 4">O3.65</strain>
    </source>
</reference>
<dbReference type="OrthoDB" id="5862062at2"/>
<feature type="transmembrane region" description="Helical" evidence="1">
    <location>
        <begin position="51"/>
        <end position="69"/>
    </location>
</feature>
<evidence type="ECO:0000313" key="3">
    <source>
        <dbReference type="EMBL" id="KUP93323.1"/>
    </source>
</evidence>
<keyword evidence="1" id="KW-1133">Transmembrane helix</keyword>
<evidence type="ECO:0000313" key="4">
    <source>
        <dbReference type="Proteomes" id="UP000068382"/>
    </source>
</evidence>
<keyword evidence="1" id="KW-0812">Transmembrane</keyword>
<proteinExistence type="predicted"/>
<keyword evidence="4" id="KW-1185">Reference proteome</keyword>
<sequence length="92" mass="10464">MLFDRDHQHGSAAKRRNYARFEIAYTFVDFGAALCFVLGSVFFFFDSLMTAGTWLFLIGSILFAAKPTIRLTRDIKLAAMGEDEALADRFDR</sequence>
<dbReference type="InterPro" id="IPR025424">
    <property type="entry name" value="YrhK_domain"/>
</dbReference>
<name>A0A132BY58_9RHOB</name>
<gene>
    <name evidence="3" type="ORF">TRIHO_18200</name>
</gene>
<accession>A0A132BY58</accession>
<dbReference type="Proteomes" id="UP000068382">
    <property type="component" value="Unassembled WGS sequence"/>
</dbReference>
<evidence type="ECO:0000256" key="1">
    <source>
        <dbReference type="SAM" id="Phobius"/>
    </source>
</evidence>
<organism evidence="3 4">
    <name type="scientific">Tritonibacter horizontis</name>
    <dbReference type="NCBI Taxonomy" id="1768241"/>
    <lineage>
        <taxon>Bacteria</taxon>
        <taxon>Pseudomonadati</taxon>
        <taxon>Pseudomonadota</taxon>
        <taxon>Alphaproteobacteria</taxon>
        <taxon>Rhodobacterales</taxon>
        <taxon>Paracoccaceae</taxon>
        <taxon>Tritonibacter</taxon>
    </lineage>
</organism>
<protein>
    <recommendedName>
        <fullName evidence="2">YrhK domain-containing protein</fullName>
    </recommendedName>
</protein>
<dbReference type="EMBL" id="LPUY01000054">
    <property type="protein sequence ID" value="KUP93323.1"/>
    <property type="molecule type" value="Genomic_DNA"/>
</dbReference>
<comment type="caution">
    <text evidence="3">The sequence shown here is derived from an EMBL/GenBank/DDBJ whole genome shotgun (WGS) entry which is preliminary data.</text>
</comment>
<dbReference type="AlphaFoldDB" id="A0A132BY58"/>
<dbReference type="PATRIC" id="fig|1768241.3.peg.1911"/>
<dbReference type="RefSeq" id="WP_068242272.1">
    <property type="nucleotide sequence ID" value="NZ_LPUY01000054.1"/>
</dbReference>